<protein>
    <submittedName>
        <fullName evidence="1">Uncharacterized protein</fullName>
    </submittedName>
</protein>
<sequence>MCTIFVKKRYNERLLQMSLAIMSLGQHYRDKSSKDLRRKLNRMVRSLKKIEKDFEHYKNSYEPPEIIEISPRDCGVAGFYVMSCWRDDFEIYTRETREELFSQDKDFFLKVLDMFKLDINSIKRELIAEGFLTEADFIID</sequence>
<name>A0A2X1KUQ5_ECOLX</name>
<gene>
    <name evidence="1" type="ORF">NCTC11126_00714</name>
</gene>
<dbReference type="AlphaFoldDB" id="A0A2X1KUQ5"/>
<accession>A0A2X1KUQ5</accession>
<evidence type="ECO:0000313" key="2">
    <source>
        <dbReference type="Proteomes" id="UP000250561"/>
    </source>
</evidence>
<evidence type="ECO:0000313" key="1">
    <source>
        <dbReference type="EMBL" id="SPW39395.1"/>
    </source>
</evidence>
<proteinExistence type="predicted"/>
<dbReference type="EMBL" id="UARS01000004">
    <property type="protein sequence ID" value="SPW39395.1"/>
    <property type="molecule type" value="Genomic_DNA"/>
</dbReference>
<organism evidence="1 2">
    <name type="scientific">Escherichia coli</name>
    <dbReference type="NCBI Taxonomy" id="562"/>
    <lineage>
        <taxon>Bacteria</taxon>
        <taxon>Pseudomonadati</taxon>
        <taxon>Pseudomonadota</taxon>
        <taxon>Gammaproteobacteria</taxon>
        <taxon>Enterobacterales</taxon>
        <taxon>Enterobacteriaceae</taxon>
        <taxon>Escherichia</taxon>
    </lineage>
</organism>
<reference evidence="1 2" key="1">
    <citation type="submission" date="2018-06" db="EMBL/GenBank/DDBJ databases">
        <authorList>
            <consortium name="Pathogen Informatics"/>
            <person name="Doyle S."/>
        </authorList>
    </citation>
    <scope>NUCLEOTIDE SEQUENCE [LARGE SCALE GENOMIC DNA]</scope>
    <source>
        <strain evidence="1 2">NCTC11126</strain>
    </source>
</reference>
<dbReference type="Proteomes" id="UP000250561">
    <property type="component" value="Unassembled WGS sequence"/>
</dbReference>